<dbReference type="PROSITE" id="PS51767">
    <property type="entry name" value="PEPTIDASE_A1"/>
    <property type="match status" value="1"/>
</dbReference>
<dbReference type="InterPro" id="IPR033121">
    <property type="entry name" value="PEPTIDASE_A1"/>
</dbReference>
<dbReference type="InterPro" id="IPR034164">
    <property type="entry name" value="Pepsin-like_dom"/>
</dbReference>
<comment type="caution">
    <text evidence="5">The sequence shown here is derived from an EMBL/GenBank/DDBJ whole genome shotgun (WGS) entry which is preliminary data.</text>
</comment>
<dbReference type="SUPFAM" id="SSF50630">
    <property type="entry name" value="Acid proteases"/>
    <property type="match status" value="1"/>
</dbReference>
<dbReference type="OrthoDB" id="15189at2759"/>
<dbReference type="GeneID" id="38778038"/>
<evidence type="ECO:0000256" key="3">
    <source>
        <dbReference type="SAM" id="Phobius"/>
    </source>
</evidence>
<feature type="domain" description="Peptidase A1" evidence="4">
    <location>
        <begin position="123"/>
        <end position="445"/>
    </location>
</feature>
<dbReference type="PRINTS" id="PR00792">
    <property type="entry name" value="PEPSIN"/>
</dbReference>
<comment type="similarity">
    <text evidence="1">Belongs to the peptidase A1 family.</text>
</comment>
<dbReference type="EMBL" id="BFAD01000003">
    <property type="protein sequence ID" value="GBE81121.1"/>
    <property type="molecule type" value="Genomic_DNA"/>
</dbReference>
<dbReference type="InterPro" id="IPR001461">
    <property type="entry name" value="Aspartic_peptidase_A1"/>
</dbReference>
<keyword evidence="3" id="KW-0472">Membrane</keyword>
<reference evidence="5 6" key="1">
    <citation type="journal article" date="2018" name="Sci. Rep.">
        <title>Genome sequence of the cauliflower mushroom Sparassis crispa (Hanabiratake) and its association with beneficial usage.</title>
        <authorList>
            <person name="Kiyama R."/>
            <person name="Furutani Y."/>
            <person name="Kawaguchi K."/>
            <person name="Nakanishi T."/>
        </authorList>
    </citation>
    <scope>NUCLEOTIDE SEQUENCE [LARGE SCALE GENOMIC DNA]</scope>
</reference>
<evidence type="ECO:0000256" key="2">
    <source>
        <dbReference type="SAM" id="MobiDB-lite"/>
    </source>
</evidence>
<dbReference type="InterPro" id="IPR021109">
    <property type="entry name" value="Peptidase_aspartic_dom_sf"/>
</dbReference>
<sequence>MSSQKDEMLHTYASQSSDQGPRLPVWDDNEGTFAGCSAERPPRVVKTLGNGFDQQRLSSVTDILSYLCSIYYKATSVQDDLAVRAVRIPISGKQVHRGWWEGLTRRTSLSQGANVVDSSDVKYFANITLGGSPFQVLIDAGSSDLWVAGSTANTQNTGKKASVAYAIGDATGPILTAQLEFDGYTVENQAFISVPVDDSHPTGQGIIGLGPNSGSQVHAAFNNASGDAVLDNIFRQNTSTPNYMTVLLGRSVDVANPYPGELTIGSVISSYENITSQPKLPVSRVSDTVGQHWLALLDKDGVVGPDCQPIEVSSTVGGRDQLTVMFDTGFTLPQVPPAVAGAIYGRVPGAKFANFTNTGPVWTVPCDVELNVTFKFGNVSFPINPLDTNLDTLNELNANGSTICVGSFQPITTASSSNYDMILGMAFLRNAYMLINLGDFVDGSTSQTAPPYIQLLPTLDVPQGHAAFVKERLGGVDNTSSFHLLPAQPINKGAHGSSGASVVKRYLPYIIAGSVVLGVLLIAFVWYCIASNRGKHMYQRLQEPVEPVPVGVYQEQPPFTRYQQPHRRH</sequence>
<evidence type="ECO:0000259" key="4">
    <source>
        <dbReference type="PROSITE" id="PS51767"/>
    </source>
</evidence>
<dbReference type="RefSeq" id="XP_027612034.1">
    <property type="nucleotide sequence ID" value="XM_027756233.1"/>
</dbReference>
<evidence type="ECO:0000256" key="1">
    <source>
        <dbReference type="ARBA" id="ARBA00007447"/>
    </source>
</evidence>
<dbReference type="PANTHER" id="PTHR47966">
    <property type="entry name" value="BETA-SITE APP-CLEAVING ENZYME, ISOFORM A-RELATED"/>
    <property type="match status" value="1"/>
</dbReference>
<dbReference type="PANTHER" id="PTHR47966:SF73">
    <property type="entry name" value="PEPTIDASE A1 DOMAIN-CONTAINING PROTEIN"/>
    <property type="match status" value="1"/>
</dbReference>
<feature type="region of interest" description="Disordered" evidence="2">
    <location>
        <begin position="1"/>
        <end position="24"/>
    </location>
</feature>
<keyword evidence="6" id="KW-1185">Reference proteome</keyword>
<dbReference type="Proteomes" id="UP000287166">
    <property type="component" value="Unassembled WGS sequence"/>
</dbReference>
<dbReference type="STRING" id="139825.A0A401GG74"/>
<dbReference type="GO" id="GO:0006508">
    <property type="term" value="P:proteolysis"/>
    <property type="evidence" value="ECO:0007669"/>
    <property type="project" value="InterPro"/>
</dbReference>
<dbReference type="Gene3D" id="2.40.70.10">
    <property type="entry name" value="Acid Proteases"/>
    <property type="match status" value="2"/>
</dbReference>
<dbReference type="CDD" id="cd05471">
    <property type="entry name" value="pepsin_like"/>
    <property type="match status" value="1"/>
</dbReference>
<dbReference type="Pfam" id="PF00026">
    <property type="entry name" value="Asp"/>
    <property type="match status" value="1"/>
</dbReference>
<keyword evidence="3" id="KW-1133">Transmembrane helix</keyword>
<gene>
    <name evidence="5" type="ORF">SCP_0308470</name>
</gene>
<evidence type="ECO:0000313" key="6">
    <source>
        <dbReference type="Proteomes" id="UP000287166"/>
    </source>
</evidence>
<dbReference type="GO" id="GO:0004190">
    <property type="term" value="F:aspartic-type endopeptidase activity"/>
    <property type="evidence" value="ECO:0007669"/>
    <property type="project" value="InterPro"/>
</dbReference>
<organism evidence="5 6">
    <name type="scientific">Sparassis crispa</name>
    <dbReference type="NCBI Taxonomy" id="139825"/>
    <lineage>
        <taxon>Eukaryota</taxon>
        <taxon>Fungi</taxon>
        <taxon>Dikarya</taxon>
        <taxon>Basidiomycota</taxon>
        <taxon>Agaricomycotina</taxon>
        <taxon>Agaricomycetes</taxon>
        <taxon>Polyporales</taxon>
        <taxon>Sparassidaceae</taxon>
        <taxon>Sparassis</taxon>
    </lineage>
</organism>
<name>A0A401GG74_9APHY</name>
<accession>A0A401GG74</accession>
<dbReference type="InParanoid" id="A0A401GG74"/>
<keyword evidence="3" id="KW-0812">Transmembrane</keyword>
<evidence type="ECO:0000313" key="5">
    <source>
        <dbReference type="EMBL" id="GBE81121.1"/>
    </source>
</evidence>
<feature type="transmembrane region" description="Helical" evidence="3">
    <location>
        <begin position="506"/>
        <end position="530"/>
    </location>
</feature>
<proteinExistence type="inferred from homology"/>
<protein>
    <recommendedName>
        <fullName evidence="4">Peptidase A1 domain-containing protein</fullName>
    </recommendedName>
</protein>
<dbReference type="AlphaFoldDB" id="A0A401GG74"/>